<dbReference type="Ensembl" id="ENSSFAT00005005661.1">
    <property type="protein sequence ID" value="ENSSFAP00005005356.1"/>
    <property type="gene ID" value="ENSSFAG00005003387.1"/>
</dbReference>
<evidence type="ECO:0000259" key="2">
    <source>
        <dbReference type="Pfam" id="PF04194"/>
    </source>
</evidence>
<reference evidence="3" key="1">
    <citation type="submission" date="2019-06" db="EMBL/GenBank/DDBJ databases">
        <authorList>
            <consortium name="Wellcome Sanger Institute Data Sharing"/>
        </authorList>
    </citation>
    <scope>NUCLEOTIDE SEQUENCE [LARGE SCALE GENOMIC DNA]</scope>
</reference>
<dbReference type="PANTHER" id="PTHR46421:SF1">
    <property type="entry name" value="PROGRAMMED CELL DEATH PROTEIN 2-LIKE"/>
    <property type="match status" value="1"/>
</dbReference>
<feature type="region of interest" description="Disordered" evidence="1">
    <location>
        <begin position="217"/>
        <end position="244"/>
    </location>
</feature>
<reference evidence="3" key="3">
    <citation type="submission" date="2025-09" db="UniProtKB">
        <authorList>
            <consortium name="Ensembl"/>
        </authorList>
    </citation>
    <scope>IDENTIFICATION</scope>
</reference>
<dbReference type="OrthoDB" id="366284at2759"/>
<dbReference type="RefSeq" id="XP_029952415.1">
    <property type="nucleotide sequence ID" value="XM_030096555.1"/>
</dbReference>
<evidence type="ECO:0000256" key="1">
    <source>
        <dbReference type="SAM" id="MobiDB-lite"/>
    </source>
</evidence>
<reference evidence="3" key="2">
    <citation type="submission" date="2025-08" db="UniProtKB">
        <authorList>
            <consortium name="Ensembl"/>
        </authorList>
    </citation>
    <scope>IDENTIFICATION</scope>
</reference>
<dbReference type="GO" id="GO:0006915">
    <property type="term" value="P:apoptotic process"/>
    <property type="evidence" value="ECO:0007669"/>
    <property type="project" value="TreeGrafter"/>
</dbReference>
<organism evidence="3 4">
    <name type="scientific">Salarias fasciatus</name>
    <name type="common">Jewelled blenny</name>
    <name type="synonym">Blennius fasciatus</name>
    <dbReference type="NCBI Taxonomy" id="181472"/>
    <lineage>
        <taxon>Eukaryota</taxon>
        <taxon>Metazoa</taxon>
        <taxon>Chordata</taxon>
        <taxon>Craniata</taxon>
        <taxon>Vertebrata</taxon>
        <taxon>Euteleostomi</taxon>
        <taxon>Actinopterygii</taxon>
        <taxon>Neopterygii</taxon>
        <taxon>Teleostei</taxon>
        <taxon>Neoteleostei</taxon>
        <taxon>Acanthomorphata</taxon>
        <taxon>Ovalentaria</taxon>
        <taxon>Blenniimorphae</taxon>
        <taxon>Blenniiformes</taxon>
        <taxon>Blennioidei</taxon>
        <taxon>Blenniidae</taxon>
        <taxon>Salariinae</taxon>
        <taxon>Salarias</taxon>
    </lineage>
</organism>
<protein>
    <recommendedName>
        <fullName evidence="2">Programmed cell death protein 2 C-terminal domain-containing protein</fullName>
    </recommendedName>
</protein>
<dbReference type="Pfam" id="PF04194">
    <property type="entry name" value="PDCD2_C"/>
    <property type="match status" value="1"/>
</dbReference>
<dbReference type="InParanoid" id="A0A672FEM7"/>
<dbReference type="GO" id="GO:0005737">
    <property type="term" value="C:cytoplasm"/>
    <property type="evidence" value="ECO:0007669"/>
    <property type="project" value="InterPro"/>
</dbReference>
<feature type="domain" description="Programmed cell death protein 2 C-terminal" evidence="2">
    <location>
        <begin position="250"/>
        <end position="355"/>
    </location>
</feature>
<feature type="region of interest" description="Disordered" evidence="1">
    <location>
        <begin position="90"/>
        <end position="165"/>
    </location>
</feature>
<feature type="compositionally biased region" description="Acidic residues" evidence="1">
    <location>
        <begin position="125"/>
        <end position="143"/>
    </location>
</feature>
<dbReference type="Proteomes" id="UP000472267">
    <property type="component" value="Chromosome 7"/>
</dbReference>
<dbReference type="CTD" id="84306"/>
<dbReference type="GeneID" id="115392054"/>
<dbReference type="InterPro" id="IPR052815">
    <property type="entry name" value="PDCD2-like_regulator"/>
</dbReference>
<accession>A0A672FEM7</accession>
<dbReference type="PANTHER" id="PTHR46421">
    <property type="entry name" value="PROGRAMMED CELL DEATH PROTEIN 2-LIKE"/>
    <property type="match status" value="1"/>
</dbReference>
<dbReference type="AlphaFoldDB" id="A0A672FEM7"/>
<evidence type="ECO:0000313" key="3">
    <source>
        <dbReference type="Ensembl" id="ENSSFAP00005005356.1"/>
    </source>
</evidence>
<name>A0A672FEM7_SALFA</name>
<dbReference type="OMA" id="MPGPWAD"/>
<feature type="compositionally biased region" description="Pro residues" evidence="1">
    <location>
        <begin position="107"/>
        <end position="117"/>
    </location>
</feature>
<evidence type="ECO:0000313" key="4">
    <source>
        <dbReference type="Proteomes" id="UP000472267"/>
    </source>
</evidence>
<proteinExistence type="predicted"/>
<sequence length="364" mass="38712">MSVLLGLADGDLDPARHRSSFLTNKAGGVPDWQPGQRGLRPACRRCGAASALVVQVYCPVDRTPTHRNLHLFACTAPACSGLSEAWTALRSQGAAEDRPGRARGPADPGPGPGPEPVPRVTDWCDGADDWGLEEEEEEEEEEAAGPAVKEEPERPAGSETDVSGRLQDLQLEDRREDAAAAAVFRPLFISVVEEADLGVEDGALDHVQELLREYESREGAVQEEQQGGGGGGAGGGVQEEYEKAQARHGDRVFGGFMKRIAPCPQQILRYSHGGRPLFVSSPPAAASRLAPPCGSCGAARTFELQLMPALVSLLRRADRGGGGELEFGTVLVYTCSGSCWAPGSNSALEEVCFVQADPDQQLFR</sequence>
<gene>
    <name evidence="3" type="primary">pdcd2l</name>
</gene>
<dbReference type="InterPro" id="IPR007320">
    <property type="entry name" value="PDCD2_C"/>
</dbReference>
<keyword evidence="4" id="KW-1185">Reference proteome</keyword>
<feature type="compositionally biased region" description="Gly residues" evidence="1">
    <location>
        <begin position="226"/>
        <end position="237"/>
    </location>
</feature>